<dbReference type="AlphaFoldDB" id="A0A2T7CV79"/>
<evidence type="ECO:0000256" key="1">
    <source>
        <dbReference type="SAM" id="MobiDB-lite"/>
    </source>
</evidence>
<feature type="compositionally biased region" description="Acidic residues" evidence="1">
    <location>
        <begin position="126"/>
        <end position="141"/>
    </location>
</feature>
<dbReference type="Proteomes" id="UP000244336">
    <property type="component" value="Chromosome 7"/>
</dbReference>
<evidence type="ECO:0000313" key="3">
    <source>
        <dbReference type="Proteomes" id="UP000244336"/>
    </source>
</evidence>
<organism evidence="2 3">
    <name type="scientific">Panicum hallii var. hallii</name>
    <dbReference type="NCBI Taxonomy" id="1504633"/>
    <lineage>
        <taxon>Eukaryota</taxon>
        <taxon>Viridiplantae</taxon>
        <taxon>Streptophyta</taxon>
        <taxon>Embryophyta</taxon>
        <taxon>Tracheophyta</taxon>
        <taxon>Spermatophyta</taxon>
        <taxon>Magnoliopsida</taxon>
        <taxon>Liliopsida</taxon>
        <taxon>Poales</taxon>
        <taxon>Poaceae</taxon>
        <taxon>PACMAD clade</taxon>
        <taxon>Panicoideae</taxon>
        <taxon>Panicodae</taxon>
        <taxon>Paniceae</taxon>
        <taxon>Panicinae</taxon>
        <taxon>Panicum</taxon>
        <taxon>Panicum sect. Panicum</taxon>
    </lineage>
</organism>
<accession>A0A2T7CV79</accession>
<feature type="region of interest" description="Disordered" evidence="1">
    <location>
        <begin position="118"/>
        <end position="141"/>
    </location>
</feature>
<protein>
    <submittedName>
        <fullName evidence="2">Uncharacterized protein</fullName>
    </submittedName>
</protein>
<gene>
    <name evidence="2" type="ORF">GQ55_7G148100</name>
</gene>
<feature type="compositionally biased region" description="Low complexity" evidence="1">
    <location>
        <begin position="42"/>
        <end position="96"/>
    </location>
</feature>
<evidence type="ECO:0000313" key="2">
    <source>
        <dbReference type="EMBL" id="PUZ47234.1"/>
    </source>
</evidence>
<dbReference type="PANTHER" id="PTHR33157:SF12">
    <property type="entry name" value="TRANSPOSASE TNP1_EN_SPM-LIKE DOMAIN-CONTAINING PROTEIN"/>
    <property type="match status" value="1"/>
</dbReference>
<dbReference type="EMBL" id="CM009755">
    <property type="protein sequence ID" value="PUZ47234.1"/>
    <property type="molecule type" value="Genomic_DNA"/>
</dbReference>
<reference evidence="2 3" key="1">
    <citation type="submission" date="2018-04" db="EMBL/GenBank/DDBJ databases">
        <title>WGS assembly of Panicum hallii var. hallii HAL2.</title>
        <authorList>
            <person name="Lovell J."/>
            <person name="Jenkins J."/>
            <person name="Lowry D."/>
            <person name="Mamidi S."/>
            <person name="Sreedasyam A."/>
            <person name="Weng X."/>
            <person name="Barry K."/>
            <person name="Bonette J."/>
            <person name="Campitelli B."/>
            <person name="Daum C."/>
            <person name="Gordon S."/>
            <person name="Gould B."/>
            <person name="Lipzen A."/>
            <person name="MacQueen A."/>
            <person name="Palacio-Mejia J."/>
            <person name="Plott C."/>
            <person name="Shakirov E."/>
            <person name="Shu S."/>
            <person name="Yoshinaga Y."/>
            <person name="Zane M."/>
            <person name="Rokhsar D."/>
            <person name="Grimwood J."/>
            <person name="Schmutz J."/>
            <person name="Juenger T."/>
        </authorList>
    </citation>
    <scope>NUCLEOTIDE SEQUENCE [LARGE SCALE GENOMIC DNA]</scope>
    <source>
        <strain evidence="3">cv. HAL2</strain>
    </source>
</reference>
<name>A0A2T7CV79_9POAL</name>
<dbReference type="OrthoDB" id="686875at2759"/>
<keyword evidence="3" id="KW-1185">Reference proteome</keyword>
<dbReference type="PANTHER" id="PTHR33157">
    <property type="entry name" value="AUTONOMOUS TRANSPOSABLE ELEMENT EN-1 MOSAIC PROTEIN-RELATED"/>
    <property type="match status" value="1"/>
</dbReference>
<dbReference type="GO" id="GO:0032196">
    <property type="term" value="P:transposition"/>
    <property type="evidence" value="ECO:0007669"/>
    <property type="project" value="InterPro"/>
</dbReference>
<proteinExistence type="predicted"/>
<dbReference type="STRING" id="1504633.A0A2T7CV79"/>
<sequence length="610" mass="68903">MRSRSDVARSSRGRTIKPTPAAIAVAISRRRKGNGARGTGRGRPVASAPRGGRGAALAPRGGRGAAIGQRGRGTATAPRAGRGAAIGQRGRGTATAPRVGRGAALLGPRGVRRLEFESEEAHECDGAENNDEYDGTEDDGVEFEEEAEVQLDANEEEDGEQETLYLRGPATLPPLPANDHEKSVLEPTGDFHWIELGGGKKRRNPSGVVTLLLKECFSGLVNYNGRIEPPWTWQHYAAAPDAPDEHGVEYNNCLERVEERFWQYYRWATNIEDSEAEKARKEQEARRVLRKVIENKMGQLYYEERKTVVVFYYARFKKEKITRTQACGIRLTETQYMQAIPSWAAPYSDCWLQIVRQKWCNNEWHEKSNSCRGRRSLMSGPAHRQGSCAFPRYKIKMVKKITFLLIFIMKAEKEKRPVSDLAAYVASRNGSENGVLCNDRAQEILEKYTEVAKEKHGSDFDVMNEPLDPDVVYKVGCGKKHGRHVLANGYIDSRVSASQSRSSMSSGSFEDVRPPRRIKTSVDRIGELEKNMQEIRQMLIHQDECNDDGVINLDDMARHLRSKSFIEFHEDETMLTHFQELGNRVKPPLRVFCFIFIQLSKSYWLFICSI</sequence>
<dbReference type="InterPro" id="IPR039266">
    <property type="entry name" value="EN-1/SPM"/>
</dbReference>
<dbReference type="Gramene" id="PUZ47234">
    <property type="protein sequence ID" value="PUZ47234"/>
    <property type="gene ID" value="GQ55_7G148100"/>
</dbReference>
<feature type="region of interest" description="Disordered" evidence="1">
    <location>
        <begin position="1"/>
        <end position="103"/>
    </location>
</feature>